<name>A0A923I9N4_9BURK</name>
<dbReference type="Pfam" id="PF18950">
    <property type="entry name" value="DUF5694"/>
    <property type="match status" value="1"/>
</dbReference>
<dbReference type="EMBL" id="JACOGG010000012">
    <property type="protein sequence ID" value="MBC3936118.1"/>
    <property type="molecule type" value="Genomic_DNA"/>
</dbReference>
<sequence length="360" mass="39654">MIKILAFLSAFVSVTVFAAQAETPAFNPGQLKRTASAKPNEVLVLGTPHFSSLPAGFQARYLQTLISRLQAWQPSIITIEALSGSQCDYMRRYSARYADAVRSYCWDTTAAFKATGLDVPAATAEMARLLATWPKAPSADQRRSLAAVFLAAGEPVSALVQWLKLPAAERRAGNGLEQALTEKLQDLAEKRSENTLLAAPLAVRLGLERVYAIDDHTADSVSSDEADNKAAGDIMQRLWDNPASSSRLEQDKALESHLDSDEGVLNMYRVLNRPDQAMLVYRSDFGAALKDKSARQYGRTYVAYWETRNLRMVSNIRETLDPFPGQRVLSIVGASHKGYVEAYLHMMHDVTIKSAAAVLR</sequence>
<dbReference type="InterPro" id="IPR043749">
    <property type="entry name" value="DUF5694"/>
</dbReference>
<evidence type="ECO:0000313" key="2">
    <source>
        <dbReference type="EMBL" id="MBC3936118.1"/>
    </source>
</evidence>
<keyword evidence="1" id="KW-0732">Signal</keyword>
<evidence type="ECO:0008006" key="4">
    <source>
        <dbReference type="Google" id="ProtNLM"/>
    </source>
</evidence>
<evidence type="ECO:0000256" key="1">
    <source>
        <dbReference type="SAM" id="SignalP"/>
    </source>
</evidence>
<proteinExistence type="predicted"/>
<protein>
    <recommendedName>
        <fullName evidence="4">TraB family protein</fullName>
    </recommendedName>
</protein>
<feature type="chain" id="PRO_5037643147" description="TraB family protein" evidence="1">
    <location>
        <begin position="19"/>
        <end position="360"/>
    </location>
</feature>
<dbReference type="AlphaFoldDB" id="A0A923I9N4"/>
<comment type="caution">
    <text evidence="2">The sequence shown here is derived from an EMBL/GenBank/DDBJ whole genome shotgun (WGS) entry which is preliminary data.</text>
</comment>
<dbReference type="RefSeq" id="WP_186881681.1">
    <property type="nucleotide sequence ID" value="NZ_JACOGG010000012.1"/>
</dbReference>
<gene>
    <name evidence="2" type="ORF">H8K47_12155</name>
</gene>
<dbReference type="Proteomes" id="UP000612361">
    <property type="component" value="Unassembled WGS sequence"/>
</dbReference>
<accession>A0A923I9N4</accession>
<keyword evidence="3" id="KW-1185">Reference proteome</keyword>
<evidence type="ECO:0000313" key="3">
    <source>
        <dbReference type="Proteomes" id="UP000612361"/>
    </source>
</evidence>
<feature type="signal peptide" evidence="1">
    <location>
        <begin position="1"/>
        <end position="18"/>
    </location>
</feature>
<organism evidence="2 3">
    <name type="scientific">Undibacterium rugosum</name>
    <dbReference type="NCBI Taxonomy" id="2762291"/>
    <lineage>
        <taxon>Bacteria</taxon>
        <taxon>Pseudomonadati</taxon>
        <taxon>Pseudomonadota</taxon>
        <taxon>Betaproteobacteria</taxon>
        <taxon>Burkholderiales</taxon>
        <taxon>Oxalobacteraceae</taxon>
        <taxon>Undibacterium</taxon>
    </lineage>
</organism>
<reference evidence="2" key="1">
    <citation type="submission" date="2020-08" db="EMBL/GenBank/DDBJ databases">
        <title>Novel species isolated from subtropical streams in China.</title>
        <authorList>
            <person name="Lu H."/>
        </authorList>
    </citation>
    <scope>NUCLEOTIDE SEQUENCE</scope>
    <source>
        <strain evidence="2">CY7W</strain>
    </source>
</reference>